<organism evidence="2 3">
    <name type="scientific">Phlebiopsis gigantea (strain 11061_1 CR5-6)</name>
    <name type="common">White-rot fungus</name>
    <name type="synonym">Peniophora gigantea</name>
    <dbReference type="NCBI Taxonomy" id="745531"/>
    <lineage>
        <taxon>Eukaryota</taxon>
        <taxon>Fungi</taxon>
        <taxon>Dikarya</taxon>
        <taxon>Basidiomycota</taxon>
        <taxon>Agaricomycotina</taxon>
        <taxon>Agaricomycetes</taxon>
        <taxon>Polyporales</taxon>
        <taxon>Phanerochaetaceae</taxon>
        <taxon>Phlebiopsis</taxon>
    </lineage>
</organism>
<feature type="region of interest" description="Disordered" evidence="1">
    <location>
        <begin position="1"/>
        <end position="157"/>
    </location>
</feature>
<sequence>MSKKEDEPVVEEPQVEDDEGEESDDYDIEDEEEEEAGGFEEDDEGDEEGDADDAALTQKGDSLTALLLAGAVPGQEVVEEVGEEEDEDEEYTPAPEITGPATSTIAISPPPAIGRKRSRDERNDADEETEDLAGDYGETEENSEAVTKKARAAAEEE</sequence>
<protein>
    <submittedName>
        <fullName evidence="2">Uncharacterized protein</fullName>
    </submittedName>
</protein>
<feature type="compositionally biased region" description="Acidic residues" evidence="1">
    <location>
        <begin position="77"/>
        <end position="91"/>
    </location>
</feature>
<feature type="compositionally biased region" description="Acidic residues" evidence="1">
    <location>
        <begin position="123"/>
        <end position="143"/>
    </location>
</feature>
<dbReference type="EMBL" id="KN840628">
    <property type="protein sequence ID" value="KIP03203.1"/>
    <property type="molecule type" value="Genomic_DNA"/>
</dbReference>
<feature type="compositionally biased region" description="Acidic residues" evidence="1">
    <location>
        <begin position="8"/>
        <end position="53"/>
    </location>
</feature>
<accession>A0A0C3PD81</accession>
<dbReference type="HOGENOM" id="CLU_1678567_0_0_1"/>
<keyword evidence="3" id="KW-1185">Reference proteome</keyword>
<gene>
    <name evidence="2" type="ORF">PHLGIDRAFT_130295</name>
</gene>
<evidence type="ECO:0000313" key="3">
    <source>
        <dbReference type="Proteomes" id="UP000053257"/>
    </source>
</evidence>
<dbReference type="AlphaFoldDB" id="A0A0C3PD81"/>
<evidence type="ECO:0000256" key="1">
    <source>
        <dbReference type="SAM" id="MobiDB-lite"/>
    </source>
</evidence>
<name>A0A0C3PD81_PHLG1</name>
<evidence type="ECO:0000313" key="2">
    <source>
        <dbReference type="EMBL" id="KIP03203.1"/>
    </source>
</evidence>
<dbReference type="STRING" id="745531.A0A0C3PD81"/>
<dbReference type="OrthoDB" id="2803152at2759"/>
<dbReference type="Proteomes" id="UP000053257">
    <property type="component" value="Unassembled WGS sequence"/>
</dbReference>
<reference evidence="2 3" key="1">
    <citation type="journal article" date="2014" name="PLoS Genet.">
        <title>Analysis of the Phlebiopsis gigantea genome, transcriptome and secretome provides insight into its pioneer colonization strategies of wood.</title>
        <authorList>
            <person name="Hori C."/>
            <person name="Ishida T."/>
            <person name="Igarashi K."/>
            <person name="Samejima M."/>
            <person name="Suzuki H."/>
            <person name="Master E."/>
            <person name="Ferreira P."/>
            <person name="Ruiz-Duenas F.J."/>
            <person name="Held B."/>
            <person name="Canessa P."/>
            <person name="Larrondo L.F."/>
            <person name="Schmoll M."/>
            <person name="Druzhinina I.S."/>
            <person name="Kubicek C.P."/>
            <person name="Gaskell J.A."/>
            <person name="Kersten P."/>
            <person name="St John F."/>
            <person name="Glasner J."/>
            <person name="Sabat G."/>
            <person name="Splinter BonDurant S."/>
            <person name="Syed K."/>
            <person name="Yadav J."/>
            <person name="Mgbeahuruike A.C."/>
            <person name="Kovalchuk A."/>
            <person name="Asiegbu F.O."/>
            <person name="Lackner G."/>
            <person name="Hoffmeister D."/>
            <person name="Rencoret J."/>
            <person name="Gutierrez A."/>
            <person name="Sun H."/>
            <person name="Lindquist E."/>
            <person name="Barry K."/>
            <person name="Riley R."/>
            <person name="Grigoriev I.V."/>
            <person name="Henrissat B."/>
            <person name="Kues U."/>
            <person name="Berka R.M."/>
            <person name="Martinez A.T."/>
            <person name="Covert S.F."/>
            <person name="Blanchette R.A."/>
            <person name="Cullen D."/>
        </authorList>
    </citation>
    <scope>NUCLEOTIDE SEQUENCE [LARGE SCALE GENOMIC DNA]</scope>
    <source>
        <strain evidence="2 3">11061_1 CR5-6</strain>
    </source>
</reference>
<proteinExistence type="predicted"/>